<comment type="caution">
    <text evidence="1">The sequence shown here is derived from an EMBL/GenBank/DDBJ whole genome shotgun (WGS) entry which is preliminary data.</text>
</comment>
<dbReference type="AlphaFoldDB" id="A0AAV5M407"/>
<evidence type="ECO:0000313" key="2">
    <source>
        <dbReference type="Proteomes" id="UP001054252"/>
    </source>
</evidence>
<organism evidence="1 2">
    <name type="scientific">Rubroshorea leprosula</name>
    <dbReference type="NCBI Taxonomy" id="152421"/>
    <lineage>
        <taxon>Eukaryota</taxon>
        <taxon>Viridiplantae</taxon>
        <taxon>Streptophyta</taxon>
        <taxon>Embryophyta</taxon>
        <taxon>Tracheophyta</taxon>
        <taxon>Spermatophyta</taxon>
        <taxon>Magnoliopsida</taxon>
        <taxon>eudicotyledons</taxon>
        <taxon>Gunneridae</taxon>
        <taxon>Pentapetalae</taxon>
        <taxon>rosids</taxon>
        <taxon>malvids</taxon>
        <taxon>Malvales</taxon>
        <taxon>Dipterocarpaceae</taxon>
        <taxon>Rubroshorea</taxon>
    </lineage>
</organism>
<gene>
    <name evidence="1" type="ORF">SLEP1_g50932</name>
</gene>
<proteinExistence type="predicted"/>
<dbReference type="Proteomes" id="UP001054252">
    <property type="component" value="Unassembled WGS sequence"/>
</dbReference>
<protein>
    <submittedName>
        <fullName evidence="1">Uncharacterized protein</fullName>
    </submittedName>
</protein>
<dbReference type="EMBL" id="BPVZ01000171">
    <property type="protein sequence ID" value="GKV43668.1"/>
    <property type="molecule type" value="Genomic_DNA"/>
</dbReference>
<keyword evidence="2" id="KW-1185">Reference proteome</keyword>
<accession>A0AAV5M407</accession>
<reference evidence="1 2" key="1">
    <citation type="journal article" date="2021" name="Commun. Biol.">
        <title>The genome of Shorea leprosula (Dipterocarpaceae) highlights the ecological relevance of drought in aseasonal tropical rainforests.</title>
        <authorList>
            <person name="Ng K.K.S."/>
            <person name="Kobayashi M.J."/>
            <person name="Fawcett J.A."/>
            <person name="Hatakeyama M."/>
            <person name="Paape T."/>
            <person name="Ng C.H."/>
            <person name="Ang C.C."/>
            <person name="Tnah L.H."/>
            <person name="Lee C.T."/>
            <person name="Nishiyama T."/>
            <person name="Sese J."/>
            <person name="O'Brien M.J."/>
            <person name="Copetti D."/>
            <person name="Mohd Noor M.I."/>
            <person name="Ong R.C."/>
            <person name="Putra M."/>
            <person name="Sireger I.Z."/>
            <person name="Indrioko S."/>
            <person name="Kosugi Y."/>
            <person name="Izuno A."/>
            <person name="Isagi Y."/>
            <person name="Lee S.L."/>
            <person name="Shimizu K.K."/>
        </authorList>
    </citation>
    <scope>NUCLEOTIDE SEQUENCE [LARGE SCALE GENOMIC DNA]</scope>
    <source>
        <strain evidence="1">214</strain>
    </source>
</reference>
<sequence>MAVCLNMGVIWLFITWKKVCKFMICSNAQLFIILG</sequence>
<name>A0AAV5M407_9ROSI</name>
<evidence type="ECO:0000313" key="1">
    <source>
        <dbReference type="EMBL" id="GKV43668.1"/>
    </source>
</evidence>